<evidence type="ECO:0000256" key="1">
    <source>
        <dbReference type="ARBA" id="ARBA00023015"/>
    </source>
</evidence>
<dbReference type="GO" id="GO:0003700">
    <property type="term" value="F:DNA-binding transcription factor activity"/>
    <property type="evidence" value="ECO:0007669"/>
    <property type="project" value="TreeGrafter"/>
</dbReference>
<keyword evidence="1" id="KW-0805">Transcription regulation</keyword>
<accession>A0A430J5H4</accession>
<dbReference type="InterPro" id="IPR050109">
    <property type="entry name" value="HTH-type_TetR-like_transc_reg"/>
</dbReference>
<evidence type="ECO:0000313" key="7">
    <source>
        <dbReference type="EMBL" id="RTE03048.1"/>
    </source>
</evidence>
<dbReference type="AlphaFoldDB" id="A0A430J5H4"/>
<dbReference type="PROSITE" id="PS50977">
    <property type="entry name" value="HTH_TETR_2"/>
    <property type="match status" value="1"/>
</dbReference>
<reference evidence="7 8" key="1">
    <citation type="submission" date="2018-12" db="EMBL/GenBank/DDBJ databases">
        <title>Bacillus ochoae sp. nov., Paenibacillus whitsoniae sp. nov., Paenibacillus spiritus sp. nov. Isolated from the Mars Exploration Rover during spacecraft assembly.</title>
        <authorList>
            <person name="Seuylemezian A."/>
            <person name="Vaishampayan P."/>
        </authorList>
    </citation>
    <scope>NUCLEOTIDE SEQUENCE [LARGE SCALE GENOMIC DNA]</scope>
    <source>
        <strain evidence="7 8">MER 54</strain>
    </source>
</reference>
<name>A0A430J5H4_9BACL</name>
<dbReference type="EMBL" id="RXHU01000107">
    <property type="protein sequence ID" value="RTE03048.1"/>
    <property type="molecule type" value="Genomic_DNA"/>
</dbReference>
<dbReference type="Gene3D" id="1.10.10.60">
    <property type="entry name" value="Homeodomain-like"/>
    <property type="match status" value="1"/>
</dbReference>
<dbReference type="InterPro" id="IPR001647">
    <property type="entry name" value="HTH_TetR"/>
</dbReference>
<keyword evidence="2 4" id="KW-0238">DNA-binding</keyword>
<dbReference type="Pfam" id="PF00440">
    <property type="entry name" value="TetR_N"/>
    <property type="match status" value="1"/>
</dbReference>
<evidence type="ECO:0000256" key="2">
    <source>
        <dbReference type="ARBA" id="ARBA00023125"/>
    </source>
</evidence>
<dbReference type="InterPro" id="IPR009057">
    <property type="entry name" value="Homeodomain-like_sf"/>
</dbReference>
<feature type="DNA-binding region" description="H-T-H motif" evidence="4">
    <location>
        <begin position="88"/>
        <end position="107"/>
    </location>
</feature>
<dbReference type="SUPFAM" id="SSF46689">
    <property type="entry name" value="Homeodomain-like"/>
    <property type="match status" value="1"/>
</dbReference>
<feature type="domain" description="HTH tetR-type" evidence="6">
    <location>
        <begin position="65"/>
        <end position="125"/>
    </location>
</feature>
<evidence type="ECO:0000256" key="4">
    <source>
        <dbReference type="PROSITE-ProRule" id="PRU00335"/>
    </source>
</evidence>
<dbReference type="Gene3D" id="1.10.357.10">
    <property type="entry name" value="Tetracycline Repressor, domain 2"/>
    <property type="match status" value="1"/>
</dbReference>
<evidence type="ECO:0000259" key="6">
    <source>
        <dbReference type="PROSITE" id="PS50977"/>
    </source>
</evidence>
<dbReference type="OrthoDB" id="1679733at2"/>
<dbReference type="Proteomes" id="UP000276128">
    <property type="component" value="Unassembled WGS sequence"/>
</dbReference>
<gene>
    <name evidence="7" type="ORF">EJQ19_28415</name>
</gene>
<evidence type="ECO:0000313" key="8">
    <source>
        <dbReference type="Proteomes" id="UP000276128"/>
    </source>
</evidence>
<proteinExistence type="predicted"/>
<organism evidence="7 8">
    <name type="scientific">Paenibacillus whitsoniae</name>
    <dbReference type="NCBI Taxonomy" id="2496558"/>
    <lineage>
        <taxon>Bacteria</taxon>
        <taxon>Bacillati</taxon>
        <taxon>Bacillota</taxon>
        <taxon>Bacilli</taxon>
        <taxon>Bacillales</taxon>
        <taxon>Paenibacillaceae</taxon>
        <taxon>Paenibacillus</taxon>
    </lineage>
</organism>
<keyword evidence="8" id="KW-1185">Reference proteome</keyword>
<keyword evidence="3" id="KW-0804">Transcription</keyword>
<evidence type="ECO:0000256" key="5">
    <source>
        <dbReference type="SAM" id="MobiDB-lite"/>
    </source>
</evidence>
<dbReference type="PANTHER" id="PTHR30055">
    <property type="entry name" value="HTH-TYPE TRANSCRIPTIONAL REGULATOR RUTR"/>
    <property type="match status" value="1"/>
</dbReference>
<sequence length="252" mass="28399">MFTDNCPLTHNTGQLSAMSNEIFIADFTHQEEPGMKQPDDPNSQLTPEPGQPTATPGGRREIRDYEYRQRILSAARTLLTTQDVDSVTMHQIAKESGVGQGTLYRRYTHMGDICSDLIKSTTQQFVGTLEERYGSPAPDARGLAILESCIRDLIAFVDTHVSLLAWISSMHADKRQYNILQKPFFVRLHRILVPLLERAVAQDDIEPLDVTLTANIILITLMPESYLFHKNNLGYTKDSFTEGICRLFVKGL</sequence>
<protein>
    <submittedName>
        <fullName evidence="7">TetR/AcrR family transcriptional regulator</fullName>
    </submittedName>
</protein>
<feature type="region of interest" description="Disordered" evidence="5">
    <location>
        <begin position="31"/>
        <end position="62"/>
    </location>
</feature>
<dbReference type="PANTHER" id="PTHR30055:SF234">
    <property type="entry name" value="HTH-TYPE TRANSCRIPTIONAL REGULATOR BETI"/>
    <property type="match status" value="1"/>
</dbReference>
<dbReference type="GO" id="GO:0000976">
    <property type="term" value="F:transcription cis-regulatory region binding"/>
    <property type="evidence" value="ECO:0007669"/>
    <property type="project" value="TreeGrafter"/>
</dbReference>
<comment type="caution">
    <text evidence="7">The sequence shown here is derived from an EMBL/GenBank/DDBJ whole genome shotgun (WGS) entry which is preliminary data.</text>
</comment>
<evidence type="ECO:0000256" key="3">
    <source>
        <dbReference type="ARBA" id="ARBA00023163"/>
    </source>
</evidence>